<protein>
    <submittedName>
        <fullName evidence="3">Membrane protein</fullName>
    </submittedName>
</protein>
<dbReference type="Pfam" id="PF03703">
    <property type="entry name" value="bPH_2"/>
    <property type="match status" value="1"/>
</dbReference>
<gene>
    <name evidence="3" type="ORF">GCM10009030_10850</name>
</gene>
<accession>A0A830GI12</accession>
<keyword evidence="1" id="KW-1133">Transmembrane helix</keyword>
<evidence type="ECO:0000259" key="2">
    <source>
        <dbReference type="Pfam" id="PF03703"/>
    </source>
</evidence>
<dbReference type="InterPro" id="IPR005182">
    <property type="entry name" value="YdbS-like_PH"/>
</dbReference>
<keyword evidence="1" id="KW-0812">Transmembrane</keyword>
<reference evidence="3" key="2">
    <citation type="submission" date="2020-09" db="EMBL/GenBank/DDBJ databases">
        <authorList>
            <person name="Sun Q."/>
            <person name="Ohkuma M."/>
        </authorList>
    </citation>
    <scope>NUCLEOTIDE SEQUENCE</scope>
    <source>
        <strain evidence="3">JCM 17820</strain>
    </source>
</reference>
<keyword evidence="1" id="KW-0472">Membrane</keyword>
<proteinExistence type="predicted"/>
<evidence type="ECO:0000256" key="1">
    <source>
        <dbReference type="SAM" id="Phobius"/>
    </source>
</evidence>
<reference evidence="3" key="1">
    <citation type="journal article" date="2014" name="Int. J. Syst. Evol. Microbiol.">
        <title>Complete genome sequence of Corynebacterium casei LMG S-19264T (=DSM 44701T), isolated from a smear-ripened cheese.</title>
        <authorList>
            <consortium name="US DOE Joint Genome Institute (JGI-PGF)"/>
            <person name="Walter F."/>
            <person name="Albersmeier A."/>
            <person name="Kalinowski J."/>
            <person name="Ruckert C."/>
        </authorList>
    </citation>
    <scope>NUCLEOTIDE SEQUENCE</scope>
    <source>
        <strain evidence="3">JCM 17820</strain>
    </source>
</reference>
<dbReference type="AlphaFoldDB" id="A0A830GI12"/>
<evidence type="ECO:0000313" key="3">
    <source>
        <dbReference type="EMBL" id="GGN89766.1"/>
    </source>
</evidence>
<dbReference type="EMBL" id="BMOU01000001">
    <property type="protein sequence ID" value="GGN89766.1"/>
    <property type="molecule type" value="Genomic_DNA"/>
</dbReference>
<feature type="transmembrane region" description="Helical" evidence="1">
    <location>
        <begin position="24"/>
        <end position="43"/>
    </location>
</feature>
<dbReference type="PANTHER" id="PTHR34473">
    <property type="entry name" value="UPF0699 TRANSMEMBRANE PROTEIN YDBS"/>
    <property type="match status" value="1"/>
</dbReference>
<keyword evidence="4" id="KW-1185">Reference proteome</keyword>
<comment type="caution">
    <text evidence="3">The sequence shown here is derived from an EMBL/GenBank/DDBJ whole genome shotgun (WGS) entry which is preliminary data.</text>
</comment>
<dbReference type="PANTHER" id="PTHR34473:SF3">
    <property type="entry name" value="TRANSMEMBRANE PROTEIN-RELATED"/>
    <property type="match status" value="1"/>
</dbReference>
<organism evidence="3 4">
    <name type="scientific">Haloarcula pellucida</name>
    <dbReference type="NCBI Taxonomy" id="1427151"/>
    <lineage>
        <taxon>Archaea</taxon>
        <taxon>Methanobacteriati</taxon>
        <taxon>Methanobacteriota</taxon>
        <taxon>Stenosarchaea group</taxon>
        <taxon>Halobacteria</taxon>
        <taxon>Halobacteriales</taxon>
        <taxon>Haloarculaceae</taxon>
        <taxon>Haloarcula</taxon>
    </lineage>
</organism>
<sequence>MAPHLIHVSPYGGSMESLHPRVRLLWAGRTVVSASVLLGLVVLVDRLFFSLPLELAAVGWALLVVLGTVHAAFAHRIWRFGLQDDALFLVRGVLTRRDTSVPYVRVQHVDTTRGPIERTAGLASVVVYTAGSRGADITIPGLRPERATELRERLRDLASESEATDAV</sequence>
<dbReference type="Proteomes" id="UP000605784">
    <property type="component" value="Unassembled WGS sequence"/>
</dbReference>
<evidence type="ECO:0000313" key="4">
    <source>
        <dbReference type="Proteomes" id="UP000605784"/>
    </source>
</evidence>
<feature type="domain" description="YdbS-like PH" evidence="2">
    <location>
        <begin position="76"/>
        <end position="154"/>
    </location>
</feature>
<feature type="transmembrane region" description="Helical" evidence="1">
    <location>
        <begin position="55"/>
        <end position="73"/>
    </location>
</feature>
<name>A0A830GI12_9EURY</name>